<sequence length="85" mass="10151">MPPSARDRPQVTLEEWSFLERIFNKTKLEERTWAQLVTLDTLHWYCEGPEPTSAARRYDSRVRKQMDAAKRRAFIKQQAAKKKQE</sequence>
<feature type="non-terminal residue" evidence="1">
    <location>
        <position position="85"/>
    </location>
</feature>
<evidence type="ECO:0000313" key="1">
    <source>
        <dbReference type="EMBL" id="KAF3948419.1"/>
    </source>
</evidence>
<organism evidence="1 2">
    <name type="scientific">Castanea mollissima</name>
    <name type="common">Chinese chestnut</name>
    <dbReference type="NCBI Taxonomy" id="60419"/>
    <lineage>
        <taxon>Eukaryota</taxon>
        <taxon>Viridiplantae</taxon>
        <taxon>Streptophyta</taxon>
        <taxon>Embryophyta</taxon>
        <taxon>Tracheophyta</taxon>
        <taxon>Spermatophyta</taxon>
        <taxon>Magnoliopsida</taxon>
        <taxon>eudicotyledons</taxon>
        <taxon>Gunneridae</taxon>
        <taxon>Pentapetalae</taxon>
        <taxon>rosids</taxon>
        <taxon>fabids</taxon>
        <taxon>Fagales</taxon>
        <taxon>Fagaceae</taxon>
        <taxon>Castanea</taxon>
    </lineage>
</organism>
<name>A0A8J4VGM9_9ROSI</name>
<dbReference type="Proteomes" id="UP000737018">
    <property type="component" value="Unassembled WGS sequence"/>
</dbReference>
<accession>A0A8J4VGM9</accession>
<gene>
    <name evidence="1" type="ORF">CMV_025582</name>
</gene>
<dbReference type="OrthoDB" id="1647475at2759"/>
<reference evidence="1" key="1">
    <citation type="submission" date="2020-03" db="EMBL/GenBank/DDBJ databases">
        <title>Castanea mollissima Vanexum genome sequencing.</title>
        <authorList>
            <person name="Staton M."/>
        </authorList>
    </citation>
    <scope>NUCLEOTIDE SEQUENCE</scope>
    <source>
        <tissue evidence="1">Leaf</tissue>
    </source>
</reference>
<dbReference type="AlphaFoldDB" id="A0A8J4VGM9"/>
<proteinExistence type="predicted"/>
<dbReference type="EMBL" id="JRKL02006858">
    <property type="protein sequence ID" value="KAF3948419.1"/>
    <property type="molecule type" value="Genomic_DNA"/>
</dbReference>
<comment type="caution">
    <text evidence="1">The sequence shown here is derived from an EMBL/GenBank/DDBJ whole genome shotgun (WGS) entry which is preliminary data.</text>
</comment>
<protein>
    <submittedName>
        <fullName evidence="1">Uncharacterized protein</fullName>
    </submittedName>
</protein>
<evidence type="ECO:0000313" key="2">
    <source>
        <dbReference type="Proteomes" id="UP000737018"/>
    </source>
</evidence>
<keyword evidence="2" id="KW-1185">Reference proteome</keyword>